<comment type="caution">
    <text evidence="14">The sequence shown here is derived from an EMBL/GenBank/DDBJ whole genome shotgun (WGS) entry which is preliminary data.</text>
</comment>
<keyword evidence="9" id="KW-0520">NAD</keyword>
<keyword evidence="15" id="KW-1185">Reference proteome</keyword>
<feature type="compositionally biased region" description="Basic residues" evidence="11">
    <location>
        <begin position="193"/>
        <end position="211"/>
    </location>
</feature>
<evidence type="ECO:0000256" key="7">
    <source>
        <dbReference type="ARBA" id="ARBA00022801"/>
    </source>
</evidence>
<feature type="compositionally biased region" description="Low complexity" evidence="11">
    <location>
        <begin position="263"/>
        <end position="282"/>
    </location>
</feature>
<evidence type="ECO:0000259" key="12">
    <source>
        <dbReference type="PROSITE" id="PS50104"/>
    </source>
</evidence>
<feature type="domain" description="SAM" evidence="13">
    <location>
        <begin position="991"/>
        <end position="1055"/>
    </location>
</feature>
<evidence type="ECO:0000313" key="14">
    <source>
        <dbReference type="EMBL" id="KAG9511230.1"/>
    </source>
</evidence>
<feature type="compositionally biased region" description="Low complexity" evidence="11">
    <location>
        <begin position="610"/>
        <end position="643"/>
    </location>
</feature>
<dbReference type="PROSITE" id="PS50104">
    <property type="entry name" value="TIR"/>
    <property type="match status" value="1"/>
</dbReference>
<dbReference type="SMART" id="SM00255">
    <property type="entry name" value="TIR"/>
    <property type="match status" value="1"/>
</dbReference>
<keyword evidence="5" id="KW-0399">Innate immunity</keyword>
<feature type="domain" description="TIR" evidence="12">
    <location>
        <begin position="1143"/>
        <end position="1286"/>
    </location>
</feature>
<organism evidence="14 15">
    <name type="scientific">Fragariocoptes setiger</name>
    <dbReference type="NCBI Taxonomy" id="1670756"/>
    <lineage>
        <taxon>Eukaryota</taxon>
        <taxon>Metazoa</taxon>
        <taxon>Ecdysozoa</taxon>
        <taxon>Arthropoda</taxon>
        <taxon>Chelicerata</taxon>
        <taxon>Arachnida</taxon>
        <taxon>Acari</taxon>
        <taxon>Acariformes</taxon>
        <taxon>Trombidiformes</taxon>
        <taxon>Prostigmata</taxon>
        <taxon>Eupodina</taxon>
        <taxon>Eriophyoidea</taxon>
        <taxon>Phytoptidae</taxon>
        <taxon>Fragariocoptes</taxon>
    </lineage>
</organism>
<comment type="catalytic activity">
    <reaction evidence="10">
        <text>NAD(+) + H2O = ADP-D-ribose + nicotinamide + H(+)</text>
        <dbReference type="Rhea" id="RHEA:16301"/>
        <dbReference type="ChEBI" id="CHEBI:15377"/>
        <dbReference type="ChEBI" id="CHEBI:15378"/>
        <dbReference type="ChEBI" id="CHEBI:17154"/>
        <dbReference type="ChEBI" id="CHEBI:57540"/>
        <dbReference type="ChEBI" id="CHEBI:57967"/>
        <dbReference type="EC" id="3.2.2.6"/>
    </reaction>
    <physiologicalReaction direction="left-to-right" evidence="10">
        <dbReference type="Rhea" id="RHEA:16302"/>
    </physiologicalReaction>
</comment>
<dbReference type="InterPro" id="IPR013761">
    <property type="entry name" value="SAM/pointed_sf"/>
</dbReference>
<name>A0ABQ7SD90_9ACAR</name>
<dbReference type="Proteomes" id="UP000825002">
    <property type="component" value="Unassembled WGS sequence"/>
</dbReference>
<evidence type="ECO:0000256" key="3">
    <source>
        <dbReference type="ARBA" id="ARBA00011982"/>
    </source>
</evidence>
<evidence type="ECO:0000256" key="10">
    <source>
        <dbReference type="ARBA" id="ARBA00047304"/>
    </source>
</evidence>
<dbReference type="InterPro" id="IPR035897">
    <property type="entry name" value="Toll_tir_struct_dom_sf"/>
</dbReference>
<dbReference type="PANTHER" id="PTHR22998">
    <property type="entry name" value="SARM1"/>
    <property type="match status" value="1"/>
</dbReference>
<evidence type="ECO:0000256" key="4">
    <source>
        <dbReference type="ARBA" id="ARBA00022490"/>
    </source>
</evidence>
<feature type="non-terminal residue" evidence="14">
    <location>
        <position position="1"/>
    </location>
</feature>
<feature type="compositionally biased region" description="Polar residues" evidence="11">
    <location>
        <begin position="651"/>
        <end position="660"/>
    </location>
</feature>
<keyword evidence="4" id="KW-0963">Cytoplasm</keyword>
<dbReference type="InterPro" id="IPR001660">
    <property type="entry name" value="SAM"/>
</dbReference>
<feature type="region of interest" description="Disordered" evidence="11">
    <location>
        <begin position="599"/>
        <end position="660"/>
    </location>
</feature>
<evidence type="ECO:0000256" key="11">
    <source>
        <dbReference type="SAM" id="MobiDB-lite"/>
    </source>
</evidence>
<feature type="compositionally biased region" description="Basic and acidic residues" evidence="11">
    <location>
        <begin position="423"/>
        <end position="439"/>
    </location>
</feature>
<dbReference type="Gene3D" id="1.25.10.10">
    <property type="entry name" value="Leucine-rich Repeat Variant"/>
    <property type="match status" value="1"/>
</dbReference>
<dbReference type="Gene3D" id="1.10.150.50">
    <property type="entry name" value="Transcription Factor, Ets-1"/>
    <property type="match status" value="1"/>
</dbReference>
<feature type="compositionally biased region" description="Low complexity" evidence="11">
    <location>
        <begin position="87"/>
        <end position="115"/>
    </location>
</feature>
<feature type="compositionally biased region" description="Polar residues" evidence="11">
    <location>
        <begin position="440"/>
        <end position="464"/>
    </location>
</feature>
<feature type="compositionally biased region" description="Low complexity" evidence="11">
    <location>
        <begin position="1299"/>
        <end position="1328"/>
    </location>
</feature>
<dbReference type="InterPro" id="IPR000157">
    <property type="entry name" value="TIR_dom"/>
</dbReference>
<comment type="similarity">
    <text evidence="2">Belongs to the SARM1 family.</text>
</comment>
<dbReference type="Gene3D" id="3.40.50.10140">
    <property type="entry name" value="Toll/interleukin-1 receptor homology (TIR) domain"/>
    <property type="match status" value="1"/>
</dbReference>
<sequence length="1359" mass="145588">MIVERYVTTTTSEEQQPLTGAGMTSNTNDVAVHRMSGASLLSSTSYTPSSTSKSSTSSKLSSTEGSVSRSFKSSATFSMSGSGGAGSNSAKTMTSHTNQNNTGQNQLGNQGTSSSVVPFGATTIGIGGGGGTGTSGSGKQQRRPLAPIRQATLFDGPDTLEEEPFFSPDVRSLAKEIGMDFEELEQHALGSIRHQRHHHHHHFSSSSRRHTSSSSSRSSSSSSSTLSSSTTSSRETANLLQNRRATDHLKLNITTNQQLVDNGSSATGTGAASSSLSRGSVSAGGFSHLTSRSFGATCMAASSTSSTSSATHHEGSSHGSRVSPLSHHVYRDHHSMGASNEPIVDEPPSSVSSSAPSIATTPSSHSRLITLQFEEDDDNANTTPTITECKQSHSAATMSPPYNKYLTSASGSANTKMPVQNEHAVHDEDKTVTREEKPSHSQNTQPLKRDNNQNNGVTAKSSSVMSRSIDRIEVHMSEVVGKLVKSFDARDLKEVVGLLNVMIRMLEKAWSVPSCGYDLGFKLCNVVRTDHGLKVILDYLLDTPSSAPSPTISSAATAALEHKDLNSGGATNDNVSKPALSTLKSPSASCDAMIESSCVSDDARSENDDSSSTLTSGDLGSPPNESLLNSDGGGNSSSSSSGSTVAGEAGTKTQQQSVNDGHQLDHQAANEEGLHEQVIFLCARLLSQCLTSDNRDYIVANGLQLVVKLACQFATTVAGKCATKSSSGSTVTNNTTTTIATNSSSNEGEQQQQQQQQHQQQLQQARIGTEILQHLFKHSEETCTDIIALGGLSAILYECRSTDCETLRHCASALANLAMYGGADSQQTMIEEKAHVWLFPLAFNSDDNVQYYACLAIAVLVANQEIEADVLKSSTLDLVEPFVTSHEPQKFATSSTSHIHGQSAPWLAKLLPLLDSKRVEARNLASFHFAMEAYIKKAQSQTDVFRAIGAVGPLQRVASSPIAIESKFACQALRLCGEQVPHRLSQQVPLWQVDDVVAWVKQIGFAAYSSAFVDAQVDGDLLLRIDERTLSDDLGVTNGLRRRRFLRELEHLKRIADYTSCDPTKVYNILAPLGAEYLQYLYPMVTNGVTAEVVHQLSDVQLMSECGVTNSVHRQRLNSTFATLGERLASAAADALDGSAPTKTLDVFVSYRRSTGSQLASLLKVHLQLRGFSVFIDVERLEAGKFDNNLLESIKMAKNFILVLTPHALDRCEGDDDCKDWVHKEIVQALASDCNIIPIFDNFQWPDADALPADMRSILYFNGVRWIHDYQDACVDKVERFIRGELANNLSHVSGGGYHTTNTSNTSNSMGAGSIVSSVSTPSPSQSSGPLQMVTPAATPLASGGCPELHPLASVFRLR</sequence>
<dbReference type="PANTHER" id="PTHR22998:SF1">
    <property type="entry name" value="NAD(+) HYDROLASE SARM1"/>
    <property type="match status" value="1"/>
</dbReference>
<proteinExistence type="inferred from homology"/>
<feature type="region of interest" description="Disordered" evidence="11">
    <location>
        <begin position="192"/>
        <end position="236"/>
    </location>
</feature>
<feature type="region of interest" description="Disordered" evidence="11">
    <location>
        <begin position="724"/>
        <end position="760"/>
    </location>
</feature>
<dbReference type="Pfam" id="PF13676">
    <property type="entry name" value="TIR_2"/>
    <property type="match status" value="1"/>
</dbReference>
<dbReference type="SUPFAM" id="SSF47769">
    <property type="entry name" value="SAM/Pointed domain"/>
    <property type="match status" value="2"/>
</dbReference>
<feature type="region of interest" description="Disordered" evidence="11">
    <location>
        <begin position="391"/>
        <end position="464"/>
    </location>
</feature>
<keyword evidence="8" id="KW-0391">Immunity</keyword>
<dbReference type="SUPFAM" id="SSF52200">
    <property type="entry name" value="Toll/Interleukin receptor TIR domain"/>
    <property type="match status" value="1"/>
</dbReference>
<feature type="compositionally biased region" description="Low complexity" evidence="11">
    <location>
        <begin position="212"/>
        <end position="234"/>
    </location>
</feature>
<feature type="compositionally biased region" description="Polar residues" evidence="11">
    <location>
        <begin position="7"/>
        <end position="26"/>
    </location>
</feature>
<feature type="region of interest" description="Disordered" evidence="11">
    <location>
        <begin position="260"/>
        <end position="282"/>
    </location>
</feature>
<dbReference type="EMBL" id="JAIFTH010000019">
    <property type="protein sequence ID" value="KAG9511230.1"/>
    <property type="molecule type" value="Genomic_DNA"/>
</dbReference>
<evidence type="ECO:0000256" key="1">
    <source>
        <dbReference type="ARBA" id="ARBA00004496"/>
    </source>
</evidence>
<evidence type="ECO:0000313" key="15">
    <source>
        <dbReference type="Proteomes" id="UP000825002"/>
    </source>
</evidence>
<evidence type="ECO:0000256" key="5">
    <source>
        <dbReference type="ARBA" id="ARBA00022588"/>
    </source>
</evidence>
<gene>
    <name evidence="14" type="primary">Ect4</name>
    <name evidence="14" type="ORF">GZH46_00201</name>
</gene>
<evidence type="ECO:0000256" key="8">
    <source>
        <dbReference type="ARBA" id="ARBA00022859"/>
    </source>
</evidence>
<feature type="region of interest" description="Disordered" evidence="11">
    <location>
        <begin position="305"/>
        <end position="324"/>
    </location>
</feature>
<evidence type="ECO:0000256" key="9">
    <source>
        <dbReference type="ARBA" id="ARBA00023027"/>
    </source>
</evidence>
<reference evidence="14 15" key="1">
    <citation type="submission" date="2020-10" db="EMBL/GenBank/DDBJ databases">
        <authorList>
            <person name="Klimov P.B."/>
            <person name="Dyachkov S.M."/>
            <person name="Chetverikov P.E."/>
        </authorList>
    </citation>
    <scope>NUCLEOTIDE SEQUENCE [LARGE SCALE GENOMIC DNA]</scope>
    <source>
        <strain evidence="14">BMOC 18-1129-001#AD2665</strain>
        <tissue evidence="14">Entire mites</tissue>
    </source>
</reference>
<feature type="compositionally biased region" description="Low complexity" evidence="11">
    <location>
        <begin position="41"/>
        <end position="80"/>
    </location>
</feature>
<dbReference type="PROSITE" id="PS50105">
    <property type="entry name" value="SAM_DOMAIN"/>
    <property type="match status" value="1"/>
</dbReference>
<comment type="subcellular location">
    <subcellularLocation>
        <location evidence="1">Cytoplasm</location>
    </subcellularLocation>
</comment>
<feature type="compositionally biased region" description="Low complexity" evidence="11">
    <location>
        <begin position="346"/>
        <end position="364"/>
    </location>
</feature>
<dbReference type="Pfam" id="PF07647">
    <property type="entry name" value="SAM_2"/>
    <property type="match status" value="1"/>
</dbReference>
<accession>A0ABQ7SD90</accession>
<keyword evidence="7" id="KW-0378">Hydrolase</keyword>
<feature type="region of interest" description="Disordered" evidence="11">
    <location>
        <begin position="41"/>
        <end position="119"/>
    </location>
</feature>
<dbReference type="InterPro" id="IPR016024">
    <property type="entry name" value="ARM-type_fold"/>
</dbReference>
<feature type="compositionally biased region" description="Polar residues" evidence="11">
    <location>
        <begin position="405"/>
        <end position="418"/>
    </location>
</feature>
<dbReference type="InterPro" id="IPR039184">
    <property type="entry name" value="SARM1"/>
</dbReference>
<feature type="region of interest" description="Disordered" evidence="11">
    <location>
        <begin position="1295"/>
        <end position="1331"/>
    </location>
</feature>
<evidence type="ECO:0000256" key="6">
    <source>
        <dbReference type="ARBA" id="ARBA00022737"/>
    </source>
</evidence>
<feature type="region of interest" description="Disordered" evidence="11">
    <location>
        <begin position="1"/>
        <end position="26"/>
    </location>
</feature>
<dbReference type="InterPro" id="IPR011989">
    <property type="entry name" value="ARM-like"/>
</dbReference>
<evidence type="ECO:0000259" key="13">
    <source>
        <dbReference type="PROSITE" id="PS50105"/>
    </source>
</evidence>
<dbReference type="SUPFAM" id="SSF48371">
    <property type="entry name" value="ARM repeat"/>
    <property type="match status" value="1"/>
</dbReference>
<protein>
    <recommendedName>
        <fullName evidence="3">ADP-ribosyl cyclase/cyclic ADP-ribose hydrolase</fullName>
        <ecNumber evidence="3">3.2.2.6</ecNumber>
    </recommendedName>
</protein>
<keyword evidence="6" id="KW-0677">Repeat</keyword>
<dbReference type="EC" id="3.2.2.6" evidence="3"/>
<dbReference type="SMART" id="SM00454">
    <property type="entry name" value="SAM"/>
    <property type="match status" value="2"/>
</dbReference>
<feature type="region of interest" description="Disordered" evidence="11">
    <location>
        <begin position="337"/>
        <end position="364"/>
    </location>
</feature>
<evidence type="ECO:0000256" key="2">
    <source>
        <dbReference type="ARBA" id="ARBA00008291"/>
    </source>
</evidence>